<dbReference type="GO" id="GO:0016787">
    <property type="term" value="F:hydrolase activity"/>
    <property type="evidence" value="ECO:0007669"/>
    <property type="project" value="UniProtKB-KW"/>
</dbReference>
<evidence type="ECO:0000256" key="7">
    <source>
        <dbReference type="ARBA" id="ARBA00023242"/>
    </source>
</evidence>
<evidence type="ECO:0000259" key="8">
    <source>
        <dbReference type="Pfam" id="PF13359"/>
    </source>
</evidence>
<name>A0A0C2YKQ8_9AGAM</name>
<dbReference type="GO" id="GO:0046872">
    <property type="term" value="F:metal ion binding"/>
    <property type="evidence" value="ECO:0007669"/>
    <property type="project" value="UniProtKB-KW"/>
</dbReference>
<sequence>IKNNPKFFPFFKDALGAIDGTHIPCFPPAAERARYRDKDGNITQNVLAACTFEMHFCYILSGWEGSIADSFLFDKARAAGLHIPDGKYYLADAGFACCDSLLVPYRGIRYHLREWGLSNAHPTNKEELFNLRH</sequence>
<dbReference type="PANTHER" id="PTHR22930:SF221">
    <property type="entry name" value="NUCLEASE HARBI1"/>
    <property type="match status" value="1"/>
</dbReference>
<evidence type="ECO:0000313" key="10">
    <source>
        <dbReference type="Proteomes" id="UP000053989"/>
    </source>
</evidence>
<comment type="cofactor">
    <cofactor evidence="1">
        <name>a divalent metal cation</name>
        <dbReference type="ChEBI" id="CHEBI:60240"/>
    </cofactor>
</comment>
<dbReference type="GO" id="GO:0005634">
    <property type="term" value="C:nucleus"/>
    <property type="evidence" value="ECO:0007669"/>
    <property type="project" value="UniProtKB-SubCell"/>
</dbReference>
<dbReference type="Pfam" id="PF13359">
    <property type="entry name" value="DDE_Tnp_4"/>
    <property type="match status" value="1"/>
</dbReference>
<comment type="similarity">
    <text evidence="3">Belongs to the HARBI1 family.</text>
</comment>
<dbReference type="Proteomes" id="UP000053989">
    <property type="component" value="Unassembled WGS sequence"/>
</dbReference>
<protein>
    <recommendedName>
        <fullName evidence="8">DDE Tnp4 domain-containing protein</fullName>
    </recommendedName>
</protein>
<feature type="domain" description="DDE Tnp4" evidence="8">
    <location>
        <begin position="18"/>
        <end position="132"/>
    </location>
</feature>
<feature type="non-terminal residue" evidence="9">
    <location>
        <position position="1"/>
    </location>
</feature>
<dbReference type="GO" id="GO:0004518">
    <property type="term" value="F:nuclease activity"/>
    <property type="evidence" value="ECO:0007669"/>
    <property type="project" value="UniProtKB-KW"/>
</dbReference>
<evidence type="ECO:0000256" key="3">
    <source>
        <dbReference type="ARBA" id="ARBA00006958"/>
    </source>
</evidence>
<dbReference type="InParanoid" id="A0A0C2YKQ8"/>
<evidence type="ECO:0000256" key="1">
    <source>
        <dbReference type="ARBA" id="ARBA00001968"/>
    </source>
</evidence>
<keyword evidence="6" id="KW-0378">Hydrolase</keyword>
<dbReference type="OrthoDB" id="1681765at2759"/>
<dbReference type="InterPro" id="IPR027806">
    <property type="entry name" value="HARBI1_dom"/>
</dbReference>
<dbReference type="PANTHER" id="PTHR22930">
    <property type="match status" value="1"/>
</dbReference>
<keyword evidence="10" id="KW-1185">Reference proteome</keyword>
<evidence type="ECO:0000256" key="6">
    <source>
        <dbReference type="ARBA" id="ARBA00022801"/>
    </source>
</evidence>
<reference evidence="10" key="2">
    <citation type="submission" date="2015-01" db="EMBL/GenBank/DDBJ databases">
        <title>Evolutionary Origins and Diversification of the Mycorrhizal Mutualists.</title>
        <authorList>
            <consortium name="DOE Joint Genome Institute"/>
            <consortium name="Mycorrhizal Genomics Consortium"/>
            <person name="Kohler A."/>
            <person name="Kuo A."/>
            <person name="Nagy L.G."/>
            <person name="Floudas D."/>
            <person name="Copeland A."/>
            <person name="Barry K.W."/>
            <person name="Cichocki N."/>
            <person name="Veneault-Fourrey C."/>
            <person name="LaButti K."/>
            <person name="Lindquist E.A."/>
            <person name="Lipzen A."/>
            <person name="Lundell T."/>
            <person name="Morin E."/>
            <person name="Murat C."/>
            <person name="Riley R."/>
            <person name="Ohm R."/>
            <person name="Sun H."/>
            <person name="Tunlid A."/>
            <person name="Henrissat B."/>
            <person name="Grigoriev I.V."/>
            <person name="Hibbett D.S."/>
            <person name="Martin F."/>
        </authorList>
    </citation>
    <scope>NUCLEOTIDE SEQUENCE [LARGE SCALE GENOMIC DNA]</scope>
    <source>
        <strain evidence="10">Foug A</strain>
    </source>
</reference>
<evidence type="ECO:0000256" key="5">
    <source>
        <dbReference type="ARBA" id="ARBA00022723"/>
    </source>
</evidence>
<keyword evidence="5" id="KW-0479">Metal-binding</keyword>
<evidence type="ECO:0000313" key="9">
    <source>
        <dbReference type="EMBL" id="KIM50358.1"/>
    </source>
</evidence>
<accession>A0A0C2YKQ8</accession>
<evidence type="ECO:0000256" key="4">
    <source>
        <dbReference type="ARBA" id="ARBA00022722"/>
    </source>
</evidence>
<proteinExistence type="inferred from homology"/>
<evidence type="ECO:0000256" key="2">
    <source>
        <dbReference type="ARBA" id="ARBA00004123"/>
    </source>
</evidence>
<feature type="non-terminal residue" evidence="9">
    <location>
        <position position="133"/>
    </location>
</feature>
<keyword evidence="7" id="KW-0539">Nucleus</keyword>
<dbReference type="HOGENOM" id="CLU_156968_0_0_1"/>
<dbReference type="STRING" id="1036808.A0A0C2YKQ8"/>
<organism evidence="9 10">
    <name type="scientific">Scleroderma citrinum Foug A</name>
    <dbReference type="NCBI Taxonomy" id="1036808"/>
    <lineage>
        <taxon>Eukaryota</taxon>
        <taxon>Fungi</taxon>
        <taxon>Dikarya</taxon>
        <taxon>Basidiomycota</taxon>
        <taxon>Agaricomycotina</taxon>
        <taxon>Agaricomycetes</taxon>
        <taxon>Agaricomycetidae</taxon>
        <taxon>Boletales</taxon>
        <taxon>Sclerodermatineae</taxon>
        <taxon>Sclerodermataceae</taxon>
        <taxon>Scleroderma</taxon>
    </lineage>
</organism>
<keyword evidence="4" id="KW-0540">Nuclease</keyword>
<dbReference type="AlphaFoldDB" id="A0A0C2YKQ8"/>
<gene>
    <name evidence="9" type="ORF">SCLCIDRAFT_69049</name>
</gene>
<dbReference type="EMBL" id="KN822486">
    <property type="protein sequence ID" value="KIM50358.1"/>
    <property type="molecule type" value="Genomic_DNA"/>
</dbReference>
<comment type="subcellular location">
    <subcellularLocation>
        <location evidence="2">Nucleus</location>
    </subcellularLocation>
</comment>
<reference evidence="9 10" key="1">
    <citation type="submission" date="2014-04" db="EMBL/GenBank/DDBJ databases">
        <authorList>
            <consortium name="DOE Joint Genome Institute"/>
            <person name="Kuo A."/>
            <person name="Kohler A."/>
            <person name="Nagy L.G."/>
            <person name="Floudas D."/>
            <person name="Copeland A."/>
            <person name="Barry K.W."/>
            <person name="Cichocki N."/>
            <person name="Veneault-Fourrey C."/>
            <person name="LaButti K."/>
            <person name="Lindquist E.A."/>
            <person name="Lipzen A."/>
            <person name="Lundell T."/>
            <person name="Morin E."/>
            <person name="Murat C."/>
            <person name="Sun H."/>
            <person name="Tunlid A."/>
            <person name="Henrissat B."/>
            <person name="Grigoriev I.V."/>
            <person name="Hibbett D.S."/>
            <person name="Martin F."/>
            <person name="Nordberg H.P."/>
            <person name="Cantor M.N."/>
            <person name="Hua S.X."/>
        </authorList>
    </citation>
    <scope>NUCLEOTIDE SEQUENCE [LARGE SCALE GENOMIC DNA]</scope>
    <source>
        <strain evidence="9 10">Foug A</strain>
    </source>
</reference>
<dbReference type="InterPro" id="IPR045249">
    <property type="entry name" value="HARBI1-like"/>
</dbReference>